<reference evidence="2" key="1">
    <citation type="journal article" date="2020" name="Stud. Mycol.">
        <title>101 Dothideomycetes genomes: a test case for predicting lifestyles and emergence of pathogens.</title>
        <authorList>
            <person name="Haridas S."/>
            <person name="Albert R."/>
            <person name="Binder M."/>
            <person name="Bloem J."/>
            <person name="Labutti K."/>
            <person name="Salamov A."/>
            <person name="Andreopoulos B."/>
            <person name="Baker S."/>
            <person name="Barry K."/>
            <person name="Bills G."/>
            <person name="Bluhm B."/>
            <person name="Cannon C."/>
            <person name="Castanera R."/>
            <person name="Culley D."/>
            <person name="Daum C."/>
            <person name="Ezra D."/>
            <person name="Gonzalez J."/>
            <person name="Henrissat B."/>
            <person name="Kuo A."/>
            <person name="Liang C."/>
            <person name="Lipzen A."/>
            <person name="Lutzoni F."/>
            <person name="Magnuson J."/>
            <person name="Mondo S."/>
            <person name="Nolan M."/>
            <person name="Ohm R."/>
            <person name="Pangilinan J."/>
            <person name="Park H.-J."/>
            <person name="Ramirez L."/>
            <person name="Alfaro M."/>
            <person name="Sun H."/>
            <person name="Tritt A."/>
            <person name="Yoshinaga Y."/>
            <person name="Zwiers L.-H."/>
            <person name="Turgeon B."/>
            <person name="Goodwin S."/>
            <person name="Spatafora J."/>
            <person name="Crous P."/>
            <person name="Grigoriev I."/>
        </authorList>
    </citation>
    <scope>NUCLEOTIDE SEQUENCE</scope>
    <source>
        <strain evidence="2">ATCC 16933</strain>
    </source>
</reference>
<dbReference type="EMBL" id="MU001673">
    <property type="protein sequence ID" value="KAF2460424.1"/>
    <property type="molecule type" value="Genomic_DNA"/>
</dbReference>
<evidence type="ECO:0000313" key="3">
    <source>
        <dbReference type="Proteomes" id="UP000799766"/>
    </source>
</evidence>
<protein>
    <submittedName>
        <fullName evidence="2">Uncharacterized protein</fullName>
    </submittedName>
</protein>
<feature type="region of interest" description="Disordered" evidence="1">
    <location>
        <begin position="46"/>
        <end position="76"/>
    </location>
</feature>
<sequence>MIGLVDYNPRCQRTSTLYGAASLIRTSPTATPLSTLRTTETAFRSWSSSKKSNLALSPQTSSLVTPPTTSHGSGLPRATASWMMMAILNGTALASEVSVELRP</sequence>
<gene>
    <name evidence="2" type="ORF">BDY21DRAFT_164659</name>
</gene>
<proteinExistence type="predicted"/>
<keyword evidence="3" id="KW-1185">Reference proteome</keyword>
<dbReference type="Proteomes" id="UP000799766">
    <property type="component" value="Unassembled WGS sequence"/>
</dbReference>
<dbReference type="AlphaFoldDB" id="A0A6A6P926"/>
<name>A0A6A6P926_9PEZI</name>
<evidence type="ECO:0000313" key="2">
    <source>
        <dbReference type="EMBL" id="KAF2460424.1"/>
    </source>
</evidence>
<organism evidence="2 3">
    <name type="scientific">Lineolata rhizophorae</name>
    <dbReference type="NCBI Taxonomy" id="578093"/>
    <lineage>
        <taxon>Eukaryota</taxon>
        <taxon>Fungi</taxon>
        <taxon>Dikarya</taxon>
        <taxon>Ascomycota</taxon>
        <taxon>Pezizomycotina</taxon>
        <taxon>Dothideomycetes</taxon>
        <taxon>Dothideomycetes incertae sedis</taxon>
        <taxon>Lineolatales</taxon>
        <taxon>Lineolataceae</taxon>
        <taxon>Lineolata</taxon>
    </lineage>
</organism>
<feature type="compositionally biased region" description="Polar residues" evidence="1">
    <location>
        <begin position="46"/>
        <end position="72"/>
    </location>
</feature>
<evidence type="ECO:0000256" key="1">
    <source>
        <dbReference type="SAM" id="MobiDB-lite"/>
    </source>
</evidence>
<accession>A0A6A6P926</accession>